<reference evidence="1 2" key="1">
    <citation type="journal article" date="2014" name="Nat. Commun.">
        <title>Multiple recent horizontal transfers of a large genomic region in cheese making fungi.</title>
        <authorList>
            <person name="Cheeseman K."/>
            <person name="Ropars J."/>
            <person name="Renault P."/>
            <person name="Dupont J."/>
            <person name="Gouzy J."/>
            <person name="Branca A."/>
            <person name="Abraham A.L."/>
            <person name="Ceppi M."/>
            <person name="Conseiller E."/>
            <person name="Debuchy R."/>
            <person name="Malagnac F."/>
            <person name="Goarin A."/>
            <person name="Silar P."/>
            <person name="Lacoste S."/>
            <person name="Sallet E."/>
            <person name="Bensimon A."/>
            <person name="Giraud T."/>
            <person name="Brygoo Y."/>
        </authorList>
    </citation>
    <scope>NUCLEOTIDE SEQUENCE [LARGE SCALE GENOMIC DNA]</scope>
    <source>
        <strain evidence="2">FM 013</strain>
    </source>
</reference>
<keyword evidence="2" id="KW-1185">Reference proteome</keyword>
<dbReference type="EMBL" id="HG793181">
    <property type="protein sequence ID" value="CRL30311.1"/>
    <property type="molecule type" value="Genomic_DNA"/>
</dbReference>
<organism evidence="1 2">
    <name type="scientific">Penicillium camemberti (strain FM 013)</name>
    <dbReference type="NCBI Taxonomy" id="1429867"/>
    <lineage>
        <taxon>Eukaryota</taxon>
        <taxon>Fungi</taxon>
        <taxon>Dikarya</taxon>
        <taxon>Ascomycota</taxon>
        <taxon>Pezizomycotina</taxon>
        <taxon>Eurotiomycetes</taxon>
        <taxon>Eurotiomycetidae</taxon>
        <taxon>Eurotiales</taxon>
        <taxon>Aspergillaceae</taxon>
        <taxon>Penicillium</taxon>
    </lineage>
</organism>
<accession>A0A0G4PVD1</accession>
<proteinExistence type="predicted"/>
<evidence type="ECO:0000313" key="1">
    <source>
        <dbReference type="EMBL" id="CRL30311.1"/>
    </source>
</evidence>
<dbReference type="Proteomes" id="UP000053732">
    <property type="component" value="Unassembled WGS sequence"/>
</dbReference>
<name>A0A0G4PVD1_PENC3</name>
<evidence type="ECO:0000313" key="2">
    <source>
        <dbReference type="Proteomes" id="UP000053732"/>
    </source>
</evidence>
<sequence length="37" mass="4177">MPQANPIMAIIRLNAWKEHSPSIFCTQKLDSCGYLQA</sequence>
<protein>
    <submittedName>
        <fullName evidence="1">Str. FM013</fullName>
    </submittedName>
</protein>
<gene>
    <name evidence="1" type="ORF">PCAMFM013_S048g000023</name>
</gene>
<dbReference type="AlphaFoldDB" id="A0A0G4PVD1"/>